<dbReference type="InterPro" id="IPR037293">
    <property type="entry name" value="Gal_Oxidase_central_sf"/>
</dbReference>
<evidence type="ECO:0000256" key="2">
    <source>
        <dbReference type="ARBA" id="ARBA00022737"/>
    </source>
</evidence>
<protein>
    <submittedName>
        <fullName evidence="4">Kelch motif protein</fullName>
    </submittedName>
</protein>
<dbReference type="PANTHER" id="PTHR46344:SF27">
    <property type="entry name" value="KELCH REPEAT SUPERFAMILY PROTEIN"/>
    <property type="match status" value="1"/>
</dbReference>
<dbReference type="InterPro" id="IPR011043">
    <property type="entry name" value="Gal_Oxase/kelch_b-propeller"/>
</dbReference>
<gene>
    <name evidence="4" type="ORF">ATI61_12727</name>
</gene>
<dbReference type="EMBL" id="QUMU01000027">
    <property type="protein sequence ID" value="REG14308.1"/>
    <property type="molecule type" value="Genomic_DNA"/>
</dbReference>
<keyword evidence="1" id="KW-0880">Kelch repeat</keyword>
<dbReference type="InterPro" id="IPR006652">
    <property type="entry name" value="Kelch_1"/>
</dbReference>
<dbReference type="PANTHER" id="PTHR46344">
    <property type="entry name" value="OS02G0202900 PROTEIN"/>
    <property type="match status" value="1"/>
</dbReference>
<proteinExistence type="predicted"/>
<keyword evidence="3" id="KW-0732">Signal</keyword>
<dbReference type="SMART" id="SM00612">
    <property type="entry name" value="Kelch"/>
    <property type="match status" value="5"/>
</dbReference>
<dbReference type="PROSITE" id="PS51257">
    <property type="entry name" value="PROKAR_LIPOPROTEIN"/>
    <property type="match status" value="1"/>
</dbReference>
<organism evidence="4 5">
    <name type="scientific">Archangium gephyra</name>
    <dbReference type="NCBI Taxonomy" id="48"/>
    <lineage>
        <taxon>Bacteria</taxon>
        <taxon>Pseudomonadati</taxon>
        <taxon>Myxococcota</taxon>
        <taxon>Myxococcia</taxon>
        <taxon>Myxococcales</taxon>
        <taxon>Cystobacterineae</taxon>
        <taxon>Archangiaceae</taxon>
        <taxon>Archangium</taxon>
    </lineage>
</organism>
<dbReference type="Pfam" id="PF01344">
    <property type="entry name" value="Kelch_1"/>
    <property type="match status" value="5"/>
</dbReference>
<keyword evidence="5" id="KW-1185">Reference proteome</keyword>
<evidence type="ECO:0000256" key="3">
    <source>
        <dbReference type="SAM" id="SignalP"/>
    </source>
</evidence>
<feature type="signal peptide" evidence="3">
    <location>
        <begin position="1"/>
        <end position="23"/>
    </location>
</feature>
<comment type="caution">
    <text evidence="4">The sequence shown here is derived from an EMBL/GenBank/DDBJ whole genome shotgun (WGS) entry which is preliminary data.</text>
</comment>
<name>A0ABX9JKF3_9BACT</name>
<evidence type="ECO:0000256" key="1">
    <source>
        <dbReference type="ARBA" id="ARBA00022441"/>
    </source>
</evidence>
<evidence type="ECO:0000313" key="4">
    <source>
        <dbReference type="EMBL" id="REG14308.1"/>
    </source>
</evidence>
<sequence length="417" mass="43155">MKRVSTSCAMLALFTMVFSCSSAPPPEGLEQGMVSRELSTPRKLLPWVALADGRVLAAGGHDGSRTLSSSEVYEPETGEWYAMGAMRTARRNHAAVRLADGRVLVAGGTFSASFGALASAEVFDPGTGRWTAVRDMSEARNEPAAVLLPDGRVLVAGGFDVDRHPVRSAELFDPATGEWTRTGAPVSARAGAQTGVVLGNGQVLFVSGLQAELYEPASGQWTKAGPVGGAAGTHRSGHTVTVLPDGRVLVVGGTTSRAAATAELFDPRRGEWKLAAPPAMPREAHGALVTPEGRVLVVGGFHVMSGSLASVESYDPVSDTWSVEPSLWEARRGAGLVPLEDGAVLVVGGSNDLEGTLATSERYDPGVCTPLTCEATCGAVPDGCGGTLECGPCTAMPACAAEGCGVFDEEDLAFTRR</sequence>
<dbReference type="Gene3D" id="2.130.10.80">
    <property type="entry name" value="Galactose oxidase/kelch, beta-propeller"/>
    <property type="match status" value="3"/>
</dbReference>
<dbReference type="Gene3D" id="2.120.10.80">
    <property type="entry name" value="Kelch-type beta propeller"/>
    <property type="match status" value="1"/>
</dbReference>
<evidence type="ECO:0000313" key="5">
    <source>
        <dbReference type="Proteomes" id="UP000256345"/>
    </source>
</evidence>
<reference evidence="4 5" key="1">
    <citation type="submission" date="2018-08" db="EMBL/GenBank/DDBJ databases">
        <title>Genomic Encyclopedia of Archaeal and Bacterial Type Strains, Phase II (KMG-II): from individual species to whole genera.</title>
        <authorList>
            <person name="Goeker M."/>
        </authorList>
    </citation>
    <scope>NUCLEOTIDE SEQUENCE [LARGE SCALE GENOMIC DNA]</scope>
    <source>
        <strain evidence="4 5">DSM 2261</strain>
    </source>
</reference>
<dbReference type="InterPro" id="IPR015915">
    <property type="entry name" value="Kelch-typ_b-propeller"/>
</dbReference>
<dbReference type="Proteomes" id="UP000256345">
    <property type="component" value="Unassembled WGS sequence"/>
</dbReference>
<dbReference type="SUPFAM" id="SSF50965">
    <property type="entry name" value="Galactose oxidase, central domain"/>
    <property type="match status" value="1"/>
</dbReference>
<feature type="chain" id="PRO_5046524034" evidence="3">
    <location>
        <begin position="24"/>
        <end position="417"/>
    </location>
</feature>
<accession>A0ABX9JKF3</accession>
<dbReference type="RefSeq" id="WP_047861174.1">
    <property type="nucleotide sequence ID" value="NZ_CP011509.1"/>
</dbReference>
<keyword evidence="2" id="KW-0677">Repeat</keyword>